<dbReference type="EMBL" id="FQNC01000114">
    <property type="protein sequence ID" value="SGZ31414.1"/>
    <property type="molecule type" value="Genomic_DNA"/>
</dbReference>
<feature type="compositionally biased region" description="Polar residues" evidence="8">
    <location>
        <begin position="311"/>
        <end position="323"/>
    </location>
</feature>
<dbReference type="InterPro" id="IPR027469">
    <property type="entry name" value="Cation_efflux_TMD_sf"/>
</dbReference>
<keyword evidence="3" id="KW-0813">Transport</keyword>
<dbReference type="STRING" id="796604.A0A2X0PPU6"/>
<comment type="similarity">
    <text evidence="2">Belongs to the cation diffusion facilitator (CDF) transporter (TC 2.A.4) family. SLC30A subfamily.</text>
</comment>
<reference evidence="12 13" key="1">
    <citation type="submission" date="2016-11" db="EMBL/GenBank/DDBJ databases">
        <authorList>
            <person name="Jaros S."/>
            <person name="Januszkiewicz K."/>
            <person name="Wedrychowicz H."/>
        </authorList>
    </citation>
    <scope>NUCLEOTIDE SEQUENCE [LARGE SCALE GENOMIC DNA]</scope>
</reference>
<feature type="domain" description="Cation efflux protein cytoplasmic" evidence="11">
    <location>
        <begin position="453"/>
        <end position="522"/>
    </location>
</feature>
<dbReference type="GO" id="GO:0016020">
    <property type="term" value="C:membrane"/>
    <property type="evidence" value="ECO:0007669"/>
    <property type="project" value="UniProtKB-SubCell"/>
</dbReference>
<comment type="subcellular location">
    <subcellularLocation>
        <location evidence="1">Membrane</location>
        <topology evidence="1">Multi-pass membrane protein</topology>
    </subcellularLocation>
</comment>
<evidence type="ECO:0000256" key="2">
    <source>
        <dbReference type="ARBA" id="ARBA00008873"/>
    </source>
</evidence>
<dbReference type="Pfam" id="PF16916">
    <property type="entry name" value="ZT_dimer"/>
    <property type="match status" value="1"/>
</dbReference>
<evidence type="ECO:0000259" key="10">
    <source>
        <dbReference type="Pfam" id="PF01545"/>
    </source>
</evidence>
<feature type="region of interest" description="Disordered" evidence="8">
    <location>
        <begin position="311"/>
        <end position="353"/>
    </location>
</feature>
<keyword evidence="5" id="KW-0862">Zinc</keyword>
<protein>
    <submittedName>
        <fullName evidence="12">BQ5605_C044g12169 protein</fullName>
    </submittedName>
</protein>
<feature type="compositionally biased region" description="Basic and acidic residues" evidence="8">
    <location>
        <begin position="326"/>
        <end position="348"/>
    </location>
</feature>
<evidence type="ECO:0000259" key="11">
    <source>
        <dbReference type="Pfam" id="PF16916"/>
    </source>
</evidence>
<dbReference type="SUPFAM" id="SSF160240">
    <property type="entry name" value="Cation efflux protein cytoplasmic domain-like"/>
    <property type="match status" value="1"/>
</dbReference>
<feature type="domain" description="Cation efflux protein transmembrane" evidence="10">
    <location>
        <begin position="51"/>
        <end position="185"/>
    </location>
</feature>
<dbReference type="InterPro" id="IPR036837">
    <property type="entry name" value="Cation_efflux_CTD_sf"/>
</dbReference>
<name>A0A2X0PPU6_9BASI</name>
<evidence type="ECO:0000256" key="9">
    <source>
        <dbReference type="SAM" id="Phobius"/>
    </source>
</evidence>
<evidence type="ECO:0000256" key="6">
    <source>
        <dbReference type="ARBA" id="ARBA00022989"/>
    </source>
</evidence>
<dbReference type="SUPFAM" id="SSF161111">
    <property type="entry name" value="Cation efflux protein transmembrane domain-like"/>
    <property type="match status" value="1"/>
</dbReference>
<feature type="domain" description="Cation efflux protein transmembrane" evidence="10">
    <location>
        <begin position="339"/>
        <end position="416"/>
    </location>
</feature>
<dbReference type="InterPro" id="IPR027470">
    <property type="entry name" value="Cation_efflux_CTD"/>
</dbReference>
<dbReference type="GO" id="GO:0005385">
    <property type="term" value="F:zinc ion transmembrane transporter activity"/>
    <property type="evidence" value="ECO:0007669"/>
    <property type="project" value="TreeGrafter"/>
</dbReference>
<feature type="region of interest" description="Disordered" evidence="8">
    <location>
        <begin position="201"/>
        <end position="278"/>
    </location>
</feature>
<sequence>MSSSSSRSFRLKLLLASETFVPTSQHGQSRLSKLWVTEADDLAPPGPFHTVDTAFLILELGVGTAVGSLALVADSFHILLVAMQAMKLAESSSASAKYSYGWQRAEVLGALINSVFLLALCFSIGMEAIARFLNRAGPFELRWPASPKAALTRRNNAAAAVTNPQLIVAVGTAGLVSNIVGLFLFHAYLMFTLRLRRRTDHGGHSHGGGGGGHSHGGGHNHATLTRDVESDRPPPQDHQSGRPSDRTPLLAPAPSASRSHLASTSPSTLPENEEDLDEGEDIRAEDELFVHPGELRGNIVKAAHEAGYGATASTSNGVATKSTAHVRRDSQSEGHGHDHGHGQSHDADVATSGQDGSMNMRGVFLHVLGDALGNVGVIGAGLFIWLTDYEWRMYSDPLISLVITCIIFSSALPLGKGQAYSRDVSLELRLKSAAPFDTAKSASFILLQGVPSSIPLDRLRTAIANVPGVANVHELHVWSLSESKSVASVHVMTASDDMIEVSSKIRRVMHRFGIHSSTIQPEIIDAKPKLINVDPELDSCAVLCATDSCRESACCPPSDAA</sequence>
<organism evidence="12 13">
    <name type="scientific">Microbotryum silenes-dioicae</name>
    <dbReference type="NCBI Taxonomy" id="796604"/>
    <lineage>
        <taxon>Eukaryota</taxon>
        <taxon>Fungi</taxon>
        <taxon>Dikarya</taxon>
        <taxon>Basidiomycota</taxon>
        <taxon>Pucciniomycotina</taxon>
        <taxon>Microbotryomycetes</taxon>
        <taxon>Microbotryales</taxon>
        <taxon>Microbotryaceae</taxon>
        <taxon>Microbotryum</taxon>
    </lineage>
</organism>
<proteinExistence type="inferred from homology"/>
<keyword evidence="13" id="KW-1185">Reference proteome</keyword>
<feature type="transmembrane region" description="Helical" evidence="9">
    <location>
        <begin position="398"/>
        <end position="415"/>
    </location>
</feature>
<dbReference type="AlphaFoldDB" id="A0A2X0PPU6"/>
<feature type="compositionally biased region" description="Gly residues" evidence="8">
    <location>
        <begin position="205"/>
        <end position="219"/>
    </location>
</feature>
<evidence type="ECO:0000313" key="12">
    <source>
        <dbReference type="EMBL" id="SGZ31414.1"/>
    </source>
</evidence>
<evidence type="ECO:0000256" key="8">
    <source>
        <dbReference type="SAM" id="MobiDB-lite"/>
    </source>
</evidence>
<evidence type="ECO:0000256" key="1">
    <source>
        <dbReference type="ARBA" id="ARBA00004141"/>
    </source>
</evidence>
<dbReference type="Gene3D" id="1.20.1510.10">
    <property type="entry name" value="Cation efflux protein transmembrane domain"/>
    <property type="match status" value="2"/>
</dbReference>
<dbReference type="Proteomes" id="UP000249464">
    <property type="component" value="Unassembled WGS sequence"/>
</dbReference>
<dbReference type="Pfam" id="PF01545">
    <property type="entry name" value="Cation_efflux"/>
    <property type="match status" value="2"/>
</dbReference>
<keyword evidence="7 9" id="KW-0472">Membrane</keyword>
<keyword evidence="4 9" id="KW-0812">Transmembrane</keyword>
<dbReference type="PANTHER" id="PTHR45820">
    <property type="entry name" value="FI23527P1"/>
    <property type="match status" value="1"/>
</dbReference>
<evidence type="ECO:0000313" key="13">
    <source>
        <dbReference type="Proteomes" id="UP000249464"/>
    </source>
</evidence>
<feature type="transmembrane region" description="Helical" evidence="9">
    <location>
        <begin position="166"/>
        <end position="189"/>
    </location>
</feature>
<dbReference type="PANTHER" id="PTHR45820:SF4">
    <property type="entry name" value="ZINC TRANSPORTER 63C, ISOFORM F"/>
    <property type="match status" value="1"/>
</dbReference>
<gene>
    <name evidence="12" type="primary">BQ5605_C044g12169</name>
    <name evidence="12" type="ORF">BQ5605_C044G12169</name>
</gene>
<feature type="transmembrane region" description="Helical" evidence="9">
    <location>
        <begin position="363"/>
        <end position="386"/>
    </location>
</feature>
<accession>A0A2X0PPU6</accession>
<evidence type="ECO:0000256" key="4">
    <source>
        <dbReference type="ARBA" id="ARBA00022692"/>
    </source>
</evidence>
<dbReference type="GO" id="GO:0006882">
    <property type="term" value="P:intracellular zinc ion homeostasis"/>
    <property type="evidence" value="ECO:0007669"/>
    <property type="project" value="TreeGrafter"/>
</dbReference>
<feature type="compositionally biased region" description="Basic and acidic residues" evidence="8">
    <location>
        <begin position="224"/>
        <end position="245"/>
    </location>
</feature>
<evidence type="ECO:0000256" key="5">
    <source>
        <dbReference type="ARBA" id="ARBA00022833"/>
    </source>
</evidence>
<feature type="compositionally biased region" description="Polar residues" evidence="8">
    <location>
        <begin position="256"/>
        <end position="270"/>
    </location>
</feature>
<keyword evidence="6 9" id="KW-1133">Transmembrane helix</keyword>
<evidence type="ECO:0000256" key="7">
    <source>
        <dbReference type="ARBA" id="ARBA00023136"/>
    </source>
</evidence>
<dbReference type="InterPro" id="IPR058533">
    <property type="entry name" value="Cation_efflux_TM"/>
</dbReference>
<feature type="transmembrane region" description="Helical" evidence="9">
    <location>
        <begin position="107"/>
        <end position="133"/>
    </location>
</feature>
<evidence type="ECO:0000256" key="3">
    <source>
        <dbReference type="ARBA" id="ARBA00022448"/>
    </source>
</evidence>